<reference evidence="3" key="1">
    <citation type="submission" date="2019-08" db="EMBL/GenBank/DDBJ databases">
        <authorList>
            <person name="Kucharzyk K."/>
            <person name="Murdoch R.W."/>
            <person name="Higgins S."/>
            <person name="Loffler F."/>
        </authorList>
    </citation>
    <scope>NUCLEOTIDE SEQUENCE</scope>
</reference>
<accession>A0A645JPB8</accession>
<evidence type="ECO:0000313" key="3">
    <source>
        <dbReference type="EMBL" id="MPN64599.1"/>
    </source>
</evidence>
<feature type="transmembrane region" description="Helical" evidence="1">
    <location>
        <begin position="59"/>
        <end position="84"/>
    </location>
</feature>
<proteinExistence type="predicted"/>
<protein>
    <recommendedName>
        <fullName evidence="2">Cation-transporting P-type ATPase C-terminal domain-containing protein</fullName>
    </recommendedName>
</protein>
<keyword evidence="1" id="KW-0812">Transmembrane</keyword>
<keyword evidence="1" id="KW-1133">Transmembrane helix</keyword>
<dbReference type="Pfam" id="PF00689">
    <property type="entry name" value="Cation_ATPase_C"/>
    <property type="match status" value="1"/>
</dbReference>
<dbReference type="InterPro" id="IPR023298">
    <property type="entry name" value="ATPase_P-typ_TM_dom_sf"/>
</dbReference>
<evidence type="ECO:0000256" key="1">
    <source>
        <dbReference type="SAM" id="Phobius"/>
    </source>
</evidence>
<dbReference type="AlphaFoldDB" id="A0A645JPB8"/>
<dbReference type="InterPro" id="IPR006068">
    <property type="entry name" value="ATPase_P-typ_cation-transptr_C"/>
</dbReference>
<feature type="domain" description="Cation-transporting P-type ATPase C-terminal" evidence="2">
    <location>
        <begin position="1"/>
        <end position="90"/>
    </location>
</feature>
<gene>
    <name evidence="3" type="ORF">SDC9_212375</name>
</gene>
<dbReference type="SUPFAM" id="SSF81665">
    <property type="entry name" value="Calcium ATPase, transmembrane domain M"/>
    <property type="match status" value="1"/>
</dbReference>
<dbReference type="EMBL" id="VSSQ01145713">
    <property type="protein sequence ID" value="MPN64599.1"/>
    <property type="molecule type" value="Genomic_DNA"/>
</dbReference>
<keyword evidence="1" id="KW-0472">Membrane</keyword>
<name>A0A645JPB8_9ZZZZ</name>
<comment type="caution">
    <text evidence="3">The sequence shown here is derived from an EMBL/GenBank/DDBJ whole genome shotgun (WGS) entry which is preliminary data.</text>
</comment>
<evidence type="ECO:0000259" key="2">
    <source>
        <dbReference type="Pfam" id="PF00689"/>
    </source>
</evidence>
<sequence>MTMAFLTMSMAEIFQSFNMRSRRGSIFTLKKQNVWLWGAAAGALFLTTAVIYVPFLVAAFGFTSISLAEYMTAMGLAFAVIPMVELVKQIQRHASSHAGDFEKN</sequence>
<organism evidence="3">
    <name type="scientific">bioreactor metagenome</name>
    <dbReference type="NCBI Taxonomy" id="1076179"/>
    <lineage>
        <taxon>unclassified sequences</taxon>
        <taxon>metagenomes</taxon>
        <taxon>ecological metagenomes</taxon>
    </lineage>
</organism>
<dbReference type="Gene3D" id="1.20.1110.10">
    <property type="entry name" value="Calcium-transporting ATPase, transmembrane domain"/>
    <property type="match status" value="1"/>
</dbReference>